<feature type="domain" description="ABC transporter" evidence="8">
    <location>
        <begin position="6"/>
        <end position="221"/>
    </location>
</feature>
<evidence type="ECO:0000256" key="1">
    <source>
        <dbReference type="ARBA" id="ARBA00005417"/>
    </source>
</evidence>
<evidence type="ECO:0000256" key="5">
    <source>
        <dbReference type="ARBA" id="ARBA00022840"/>
    </source>
</evidence>
<dbReference type="InterPro" id="IPR003439">
    <property type="entry name" value="ABC_transporter-like_ATP-bd"/>
</dbReference>
<dbReference type="AlphaFoldDB" id="A0A4V2V4V1"/>
<dbReference type="InterPro" id="IPR027417">
    <property type="entry name" value="P-loop_NTPase"/>
</dbReference>
<evidence type="ECO:0000256" key="4">
    <source>
        <dbReference type="ARBA" id="ARBA00022748"/>
    </source>
</evidence>
<dbReference type="RefSeq" id="WP_245510911.1">
    <property type="nucleotide sequence ID" value="NZ_SMAR01000003.1"/>
</dbReference>
<dbReference type="NCBIfam" id="TIGR01189">
    <property type="entry name" value="ccmA"/>
    <property type="match status" value="1"/>
</dbReference>
<proteinExistence type="inferred from homology"/>
<keyword evidence="3" id="KW-0547">Nucleotide-binding</keyword>
<evidence type="ECO:0000256" key="2">
    <source>
        <dbReference type="ARBA" id="ARBA00022448"/>
    </source>
</evidence>
<dbReference type="SUPFAM" id="SSF52540">
    <property type="entry name" value="P-loop containing nucleoside triphosphate hydrolases"/>
    <property type="match status" value="1"/>
</dbReference>
<dbReference type="GO" id="GO:0005524">
    <property type="term" value="F:ATP binding"/>
    <property type="evidence" value="ECO:0007669"/>
    <property type="project" value="UniProtKB-KW"/>
</dbReference>
<dbReference type="InterPro" id="IPR003593">
    <property type="entry name" value="AAA+_ATPase"/>
</dbReference>
<comment type="similarity">
    <text evidence="1">Belongs to the ABC transporter superfamily.</text>
</comment>
<keyword evidence="4" id="KW-0201">Cytochrome c-type biogenesis</keyword>
<dbReference type="InterPro" id="IPR005895">
    <property type="entry name" value="ABC_transptr_haem_export_CcmA"/>
</dbReference>
<dbReference type="Gene3D" id="3.40.50.300">
    <property type="entry name" value="P-loop containing nucleotide triphosphate hydrolases"/>
    <property type="match status" value="1"/>
</dbReference>
<name>A0A4V2V4V1_9HYPH</name>
<dbReference type="PANTHER" id="PTHR43499">
    <property type="entry name" value="ABC TRANSPORTER I FAMILY MEMBER 1"/>
    <property type="match status" value="1"/>
</dbReference>
<organism evidence="9 10">
    <name type="scientific">Martelella mediterranea</name>
    <dbReference type="NCBI Taxonomy" id="293089"/>
    <lineage>
        <taxon>Bacteria</taxon>
        <taxon>Pseudomonadati</taxon>
        <taxon>Pseudomonadota</taxon>
        <taxon>Alphaproteobacteria</taxon>
        <taxon>Hyphomicrobiales</taxon>
        <taxon>Aurantimonadaceae</taxon>
        <taxon>Martelella</taxon>
    </lineage>
</organism>
<accession>A0A4V2V4V1</accession>
<keyword evidence="6" id="KW-1278">Translocase</keyword>
<sequence length="222" mass="23615">MGDSYLEVDSLAVRRGNALIFADLSFVLKPGDSLIFSGRNGAGKSTALRALAGLLPLEGGKVSFVASDERDDLPLGAYSHFLGHHNAMKREMTVRENLGFWSAFMGNSSGGPPCSIDQAADAVGLSDAMDIPYGYLSAGQKRRIAFARLLVAYRPVWLLDEPTSSLDSASKALIADLANRHLSSGGMVIAATHEPLAFGESRELRFSGPVDLASDPFLPEAD</sequence>
<keyword evidence="2" id="KW-0813">Transport</keyword>
<dbReference type="PROSITE" id="PS50893">
    <property type="entry name" value="ABC_TRANSPORTER_2"/>
    <property type="match status" value="1"/>
</dbReference>
<dbReference type="EMBL" id="SMAR01000003">
    <property type="protein sequence ID" value="TCT43102.1"/>
    <property type="molecule type" value="Genomic_DNA"/>
</dbReference>
<dbReference type="PANTHER" id="PTHR43499:SF1">
    <property type="entry name" value="ABC TRANSPORTER I FAMILY MEMBER 1"/>
    <property type="match status" value="1"/>
</dbReference>
<protein>
    <submittedName>
        <fullName evidence="9">Heme exporter protein A</fullName>
    </submittedName>
</protein>
<evidence type="ECO:0000256" key="3">
    <source>
        <dbReference type="ARBA" id="ARBA00022741"/>
    </source>
</evidence>
<evidence type="ECO:0000313" key="10">
    <source>
        <dbReference type="Proteomes" id="UP000295097"/>
    </source>
</evidence>
<evidence type="ECO:0000256" key="7">
    <source>
        <dbReference type="ARBA" id="ARBA00023136"/>
    </source>
</evidence>
<evidence type="ECO:0000259" key="8">
    <source>
        <dbReference type="PROSITE" id="PS50893"/>
    </source>
</evidence>
<dbReference type="SMART" id="SM00382">
    <property type="entry name" value="AAA"/>
    <property type="match status" value="1"/>
</dbReference>
<dbReference type="GO" id="GO:0022857">
    <property type="term" value="F:transmembrane transporter activity"/>
    <property type="evidence" value="ECO:0007669"/>
    <property type="project" value="InterPro"/>
</dbReference>
<reference evidence="9 10" key="1">
    <citation type="submission" date="2019-03" db="EMBL/GenBank/DDBJ databases">
        <title>Freshwater and sediment microbial communities from various areas in North America, analyzing microbe dynamics in response to fracking.</title>
        <authorList>
            <person name="Lamendella R."/>
        </authorList>
    </citation>
    <scope>NUCLEOTIDE SEQUENCE [LARGE SCALE GENOMIC DNA]</scope>
    <source>
        <strain evidence="9 10">175.2</strain>
    </source>
</reference>
<dbReference type="PROSITE" id="PS00211">
    <property type="entry name" value="ABC_TRANSPORTER_1"/>
    <property type="match status" value="1"/>
</dbReference>
<dbReference type="Proteomes" id="UP000295097">
    <property type="component" value="Unassembled WGS sequence"/>
</dbReference>
<dbReference type="GO" id="GO:0017004">
    <property type="term" value="P:cytochrome complex assembly"/>
    <property type="evidence" value="ECO:0007669"/>
    <property type="project" value="UniProtKB-KW"/>
</dbReference>
<gene>
    <name evidence="9" type="ORF">EDC90_1003111</name>
</gene>
<keyword evidence="7" id="KW-0472">Membrane</keyword>
<dbReference type="GO" id="GO:0016887">
    <property type="term" value="F:ATP hydrolysis activity"/>
    <property type="evidence" value="ECO:0007669"/>
    <property type="project" value="InterPro"/>
</dbReference>
<evidence type="ECO:0000256" key="6">
    <source>
        <dbReference type="ARBA" id="ARBA00022967"/>
    </source>
</evidence>
<dbReference type="Pfam" id="PF00005">
    <property type="entry name" value="ABC_tran"/>
    <property type="match status" value="1"/>
</dbReference>
<comment type="caution">
    <text evidence="9">The sequence shown here is derived from an EMBL/GenBank/DDBJ whole genome shotgun (WGS) entry which is preliminary data.</text>
</comment>
<keyword evidence="10" id="KW-1185">Reference proteome</keyword>
<evidence type="ECO:0000313" key="9">
    <source>
        <dbReference type="EMBL" id="TCT43102.1"/>
    </source>
</evidence>
<dbReference type="InterPro" id="IPR017871">
    <property type="entry name" value="ABC_transporter-like_CS"/>
</dbReference>
<keyword evidence="5" id="KW-0067">ATP-binding</keyword>